<dbReference type="AlphaFoldDB" id="A0ABD0MVY8"/>
<sequence length="193" mass="20038">ASPVREAAPMPPEVSAAAAEPPMEAVFIHELSASLLILSASFVPALPWSQSMTRVPAPPWRAPAPPAPPPVLPRRAPAPPAPPWWAPALLVMPQSLGPPHGPGPPKLALSRSRPTTPLDCCSVGASGSRSLGGGYVMNLVGDRSPPDVALALSLHTDCCSTPRTTSPIIHHADCANICGQSEALFKPRTFPCV</sequence>
<evidence type="ECO:0000313" key="1">
    <source>
        <dbReference type="EMBL" id="KAL0153403.1"/>
    </source>
</evidence>
<proteinExistence type="predicted"/>
<accession>A0ABD0MVY8</accession>
<name>A0ABD0MVY8_CIRMR</name>
<evidence type="ECO:0000313" key="2">
    <source>
        <dbReference type="Proteomes" id="UP001529510"/>
    </source>
</evidence>
<gene>
    <name evidence="1" type="ORF">M9458_051322</name>
</gene>
<feature type="non-terminal residue" evidence="1">
    <location>
        <position position="1"/>
    </location>
</feature>
<dbReference type="EMBL" id="JAMKFB020000115">
    <property type="protein sequence ID" value="KAL0153403.1"/>
    <property type="molecule type" value="Genomic_DNA"/>
</dbReference>
<keyword evidence="2" id="KW-1185">Reference proteome</keyword>
<reference evidence="1 2" key="1">
    <citation type="submission" date="2024-05" db="EMBL/GenBank/DDBJ databases">
        <title>Genome sequencing and assembly of Indian major carp, Cirrhinus mrigala (Hamilton, 1822).</title>
        <authorList>
            <person name="Mohindra V."/>
            <person name="Chowdhury L.M."/>
            <person name="Lal K."/>
            <person name="Jena J.K."/>
        </authorList>
    </citation>
    <scope>NUCLEOTIDE SEQUENCE [LARGE SCALE GENOMIC DNA]</scope>
    <source>
        <strain evidence="1">CM1030</strain>
        <tissue evidence="1">Blood</tissue>
    </source>
</reference>
<organism evidence="1 2">
    <name type="scientific">Cirrhinus mrigala</name>
    <name type="common">Mrigala</name>
    <dbReference type="NCBI Taxonomy" id="683832"/>
    <lineage>
        <taxon>Eukaryota</taxon>
        <taxon>Metazoa</taxon>
        <taxon>Chordata</taxon>
        <taxon>Craniata</taxon>
        <taxon>Vertebrata</taxon>
        <taxon>Euteleostomi</taxon>
        <taxon>Actinopterygii</taxon>
        <taxon>Neopterygii</taxon>
        <taxon>Teleostei</taxon>
        <taxon>Ostariophysi</taxon>
        <taxon>Cypriniformes</taxon>
        <taxon>Cyprinidae</taxon>
        <taxon>Labeoninae</taxon>
        <taxon>Labeonini</taxon>
        <taxon>Cirrhinus</taxon>
    </lineage>
</organism>
<dbReference type="Proteomes" id="UP001529510">
    <property type="component" value="Unassembled WGS sequence"/>
</dbReference>
<protein>
    <submittedName>
        <fullName evidence="1">Uncharacterized protein</fullName>
    </submittedName>
</protein>
<comment type="caution">
    <text evidence="1">The sequence shown here is derived from an EMBL/GenBank/DDBJ whole genome shotgun (WGS) entry which is preliminary data.</text>
</comment>